<reference evidence="2 3" key="1">
    <citation type="journal article" date="2011" name="J. Bacteriol.">
        <title>Genome sequence of 'Pedosphaera parvula' Ellin514, an aerobic Verrucomicrobial isolate from pasture soil.</title>
        <authorList>
            <person name="Kant R."/>
            <person name="van Passel M.W."/>
            <person name="Sangwan P."/>
            <person name="Palva A."/>
            <person name="Lucas S."/>
            <person name="Copeland A."/>
            <person name="Lapidus A."/>
            <person name="Glavina Del Rio T."/>
            <person name="Dalin E."/>
            <person name="Tice H."/>
            <person name="Bruce D."/>
            <person name="Goodwin L."/>
            <person name="Pitluck S."/>
            <person name="Chertkov O."/>
            <person name="Larimer F.W."/>
            <person name="Land M.L."/>
            <person name="Hauser L."/>
            <person name="Brettin T.S."/>
            <person name="Detter J.C."/>
            <person name="Han S."/>
            <person name="de Vos W.M."/>
            <person name="Janssen P.H."/>
            <person name="Smidt H."/>
        </authorList>
    </citation>
    <scope>NUCLEOTIDE SEQUENCE [LARGE SCALE GENOMIC DNA]</scope>
    <source>
        <strain evidence="2 3">Ellin514</strain>
    </source>
</reference>
<gene>
    <name evidence="2" type="ORF">Cflav_PD3205</name>
</gene>
<dbReference type="OrthoDB" id="3298842at2"/>
<proteinExistence type="predicted"/>
<evidence type="ECO:0000256" key="1">
    <source>
        <dbReference type="SAM" id="Phobius"/>
    </source>
</evidence>
<accession>B9XJA8</accession>
<dbReference type="EMBL" id="ABOX02000020">
    <property type="protein sequence ID" value="EEF60146.1"/>
    <property type="molecule type" value="Genomic_DNA"/>
</dbReference>
<dbReference type="Proteomes" id="UP000003688">
    <property type="component" value="Unassembled WGS sequence"/>
</dbReference>
<dbReference type="AlphaFoldDB" id="B9XJA8"/>
<protein>
    <recommendedName>
        <fullName evidence="4">Ribosomal protein L7/L12 C-terminal domain-containing protein</fullName>
    </recommendedName>
</protein>
<evidence type="ECO:0000313" key="3">
    <source>
        <dbReference type="Proteomes" id="UP000003688"/>
    </source>
</evidence>
<sequence>MTTLLAVLEFKDYAIIAVIVVAFAGGAALNARPQVDLQLLQLQVRELQKKLDALLKHQGIELPQPPPSGLSPEVEQLASVPNGKIAAIKLYREQNPGVGLREAKEKIEAFYQRRR</sequence>
<feature type="transmembrane region" description="Helical" evidence="1">
    <location>
        <begin position="13"/>
        <end position="31"/>
    </location>
</feature>
<keyword evidence="1" id="KW-1133">Transmembrane helix</keyword>
<keyword evidence="1" id="KW-0812">Transmembrane</keyword>
<keyword evidence="1" id="KW-0472">Membrane</keyword>
<organism evidence="2 3">
    <name type="scientific">Pedosphaera parvula (strain Ellin514)</name>
    <dbReference type="NCBI Taxonomy" id="320771"/>
    <lineage>
        <taxon>Bacteria</taxon>
        <taxon>Pseudomonadati</taxon>
        <taxon>Verrucomicrobiota</taxon>
        <taxon>Pedosphaerae</taxon>
        <taxon>Pedosphaerales</taxon>
        <taxon>Pedosphaeraceae</taxon>
        <taxon>Pedosphaera</taxon>
    </lineage>
</organism>
<comment type="caution">
    <text evidence="2">The sequence shown here is derived from an EMBL/GenBank/DDBJ whole genome shotgun (WGS) entry which is preliminary data.</text>
</comment>
<dbReference type="InterPro" id="IPR014719">
    <property type="entry name" value="Ribosomal_bL12_C/ClpS-like"/>
</dbReference>
<dbReference type="Gene3D" id="3.30.1390.10">
    <property type="match status" value="1"/>
</dbReference>
<name>B9XJA8_PEDPL</name>
<evidence type="ECO:0008006" key="4">
    <source>
        <dbReference type="Google" id="ProtNLM"/>
    </source>
</evidence>
<keyword evidence="3" id="KW-1185">Reference proteome</keyword>
<dbReference type="STRING" id="320771.Cflav_PD3205"/>
<evidence type="ECO:0000313" key="2">
    <source>
        <dbReference type="EMBL" id="EEF60146.1"/>
    </source>
</evidence>
<dbReference type="RefSeq" id="WP_007415901.1">
    <property type="nucleotide sequence ID" value="NZ_ABOX02000020.1"/>
</dbReference>